<dbReference type="GO" id="GO:0097367">
    <property type="term" value="F:carbohydrate derivative binding"/>
    <property type="evidence" value="ECO:0007669"/>
    <property type="project" value="InterPro"/>
</dbReference>
<dbReference type="RefSeq" id="WP_193908495.1">
    <property type="nucleotide sequence ID" value="NZ_PRDL01000001.1"/>
</dbReference>
<accession>A0A928V1G0</accession>
<dbReference type="InterPro" id="IPR001347">
    <property type="entry name" value="SIS_dom"/>
</dbReference>
<dbReference type="InterPro" id="IPR009057">
    <property type="entry name" value="Homeodomain-like_sf"/>
</dbReference>
<dbReference type="InterPro" id="IPR046348">
    <property type="entry name" value="SIS_dom_sf"/>
</dbReference>
<dbReference type="PANTHER" id="PTHR30514">
    <property type="entry name" value="GLUCOKINASE"/>
    <property type="match status" value="1"/>
</dbReference>
<dbReference type="Gene3D" id="1.10.10.10">
    <property type="entry name" value="Winged helix-like DNA-binding domain superfamily/Winged helix DNA-binding domain"/>
    <property type="match status" value="1"/>
</dbReference>
<dbReference type="PROSITE" id="PS51464">
    <property type="entry name" value="SIS"/>
    <property type="match status" value="1"/>
</dbReference>
<keyword evidence="7" id="KW-1185">Reference proteome</keyword>
<evidence type="ECO:0000313" key="7">
    <source>
        <dbReference type="Proteomes" id="UP000652567"/>
    </source>
</evidence>
<dbReference type="InterPro" id="IPR000281">
    <property type="entry name" value="HTH_RpiR"/>
</dbReference>
<dbReference type="PANTHER" id="PTHR30514:SF1">
    <property type="entry name" value="HTH-TYPE TRANSCRIPTIONAL REGULATOR HEXR-RELATED"/>
    <property type="match status" value="1"/>
</dbReference>
<reference evidence="6" key="1">
    <citation type="submission" date="2018-07" db="EMBL/GenBank/DDBJ databases">
        <title>Genome assembly of strain Ka43.</title>
        <authorList>
            <person name="Kukolya J."/>
            <person name="Nagy I."/>
            <person name="Horvath B."/>
            <person name="Toth A."/>
        </authorList>
    </citation>
    <scope>NUCLEOTIDE SEQUENCE</scope>
    <source>
        <strain evidence="6">KB43</strain>
    </source>
</reference>
<evidence type="ECO:0000256" key="3">
    <source>
        <dbReference type="ARBA" id="ARBA00023163"/>
    </source>
</evidence>
<proteinExistence type="predicted"/>
<organism evidence="6 7">
    <name type="scientific">Cellvibrio polysaccharolyticus</name>
    <dbReference type="NCBI Taxonomy" id="2082724"/>
    <lineage>
        <taxon>Bacteria</taxon>
        <taxon>Pseudomonadati</taxon>
        <taxon>Pseudomonadota</taxon>
        <taxon>Gammaproteobacteria</taxon>
        <taxon>Cellvibrionales</taxon>
        <taxon>Cellvibrionaceae</taxon>
        <taxon>Cellvibrio</taxon>
    </lineage>
</organism>
<dbReference type="InterPro" id="IPR036388">
    <property type="entry name" value="WH-like_DNA-bd_sf"/>
</dbReference>
<feature type="domain" description="HTH rpiR-type" evidence="4">
    <location>
        <begin position="5"/>
        <end position="81"/>
    </location>
</feature>
<dbReference type="SUPFAM" id="SSF53697">
    <property type="entry name" value="SIS domain"/>
    <property type="match status" value="1"/>
</dbReference>
<dbReference type="PROSITE" id="PS51071">
    <property type="entry name" value="HTH_RPIR"/>
    <property type="match status" value="1"/>
</dbReference>
<evidence type="ECO:0000259" key="4">
    <source>
        <dbReference type="PROSITE" id="PS51071"/>
    </source>
</evidence>
<dbReference type="Pfam" id="PF01380">
    <property type="entry name" value="SIS"/>
    <property type="match status" value="1"/>
</dbReference>
<feature type="domain" description="SIS" evidence="5">
    <location>
        <begin position="121"/>
        <end position="261"/>
    </location>
</feature>
<evidence type="ECO:0000259" key="5">
    <source>
        <dbReference type="PROSITE" id="PS51464"/>
    </source>
</evidence>
<dbReference type="AlphaFoldDB" id="A0A928V1G0"/>
<dbReference type="GO" id="GO:0003700">
    <property type="term" value="F:DNA-binding transcription factor activity"/>
    <property type="evidence" value="ECO:0007669"/>
    <property type="project" value="InterPro"/>
</dbReference>
<keyword evidence="2" id="KW-0238">DNA-binding</keyword>
<protein>
    <submittedName>
        <fullName evidence="6">MurR/RpiR family transcriptional regulator</fullName>
    </submittedName>
</protein>
<dbReference type="CDD" id="cd05013">
    <property type="entry name" value="SIS_RpiR"/>
    <property type="match status" value="1"/>
</dbReference>
<keyword evidence="1" id="KW-0805">Transcription regulation</keyword>
<name>A0A928V1G0_9GAMM</name>
<dbReference type="GO" id="GO:1901135">
    <property type="term" value="P:carbohydrate derivative metabolic process"/>
    <property type="evidence" value="ECO:0007669"/>
    <property type="project" value="InterPro"/>
</dbReference>
<dbReference type="EMBL" id="PRDL01000001">
    <property type="protein sequence ID" value="MBE8716993.1"/>
    <property type="molecule type" value="Genomic_DNA"/>
</dbReference>
<dbReference type="Pfam" id="PF01418">
    <property type="entry name" value="HTH_6"/>
    <property type="match status" value="1"/>
</dbReference>
<dbReference type="Gene3D" id="3.40.50.10490">
    <property type="entry name" value="Glucose-6-phosphate isomerase like protein, domain 1"/>
    <property type="match status" value="1"/>
</dbReference>
<dbReference type="InterPro" id="IPR035472">
    <property type="entry name" value="RpiR-like_SIS"/>
</dbReference>
<dbReference type="GO" id="GO:0003677">
    <property type="term" value="F:DNA binding"/>
    <property type="evidence" value="ECO:0007669"/>
    <property type="project" value="UniProtKB-KW"/>
</dbReference>
<sequence length="288" mass="31512">MANDIDIVSRISKLQDQFSEAEKKIARLILEDLNFAAHASINTLAKRAEVSEATVTRFAKVLDCKDVRHLKLRLAQSLAVGQRFISEVTIEPTGIHGVYEAIKSALDFNANLITTEIIEPAADLISNARQVLIFGVGGGSTIMAQECQHRLFRLGLAATAYNDPMLMRMAAAAIEPNDVVLALSLGGFSPDVTDAVNIAREYGAKAVTITPLDTPLAESCDLVIPIAPIETDYIFKPSASRYVLLAAIDVLATEVAIRHKRKSREKLRRLKLHLDNHKHGNDRLPLGD</sequence>
<keyword evidence="3" id="KW-0804">Transcription</keyword>
<comment type="caution">
    <text evidence="6">The sequence shown here is derived from an EMBL/GenBank/DDBJ whole genome shotgun (WGS) entry which is preliminary data.</text>
</comment>
<dbReference type="InterPro" id="IPR047640">
    <property type="entry name" value="RpiR-like"/>
</dbReference>
<evidence type="ECO:0000256" key="2">
    <source>
        <dbReference type="ARBA" id="ARBA00023125"/>
    </source>
</evidence>
<evidence type="ECO:0000313" key="6">
    <source>
        <dbReference type="EMBL" id="MBE8716993.1"/>
    </source>
</evidence>
<gene>
    <name evidence="6" type="ORF">C4F51_07280</name>
</gene>
<evidence type="ECO:0000256" key="1">
    <source>
        <dbReference type="ARBA" id="ARBA00023015"/>
    </source>
</evidence>
<dbReference type="SUPFAM" id="SSF46689">
    <property type="entry name" value="Homeodomain-like"/>
    <property type="match status" value="1"/>
</dbReference>
<dbReference type="Proteomes" id="UP000652567">
    <property type="component" value="Unassembled WGS sequence"/>
</dbReference>